<dbReference type="InterPro" id="IPR051206">
    <property type="entry name" value="NAMLAA_amidase_2"/>
</dbReference>
<proteinExistence type="inferred from homology"/>
<evidence type="ECO:0000256" key="10">
    <source>
        <dbReference type="ARBA" id="ARBA00023316"/>
    </source>
</evidence>
<dbReference type="EC" id="3.5.1.28" evidence="5"/>
<comment type="cofactor">
    <cofactor evidence="2">
        <name>Zn(2+)</name>
        <dbReference type="ChEBI" id="CHEBI:29105"/>
    </cofactor>
</comment>
<dbReference type="Gene3D" id="3.40.80.10">
    <property type="entry name" value="Peptidoglycan recognition protein-like"/>
    <property type="match status" value="1"/>
</dbReference>
<gene>
    <name evidence="14" type="primary">ampD</name>
    <name evidence="14" type="ORF">JM946_22835</name>
</gene>
<evidence type="ECO:0000256" key="5">
    <source>
        <dbReference type="ARBA" id="ARBA00011901"/>
    </source>
</evidence>
<evidence type="ECO:0000256" key="4">
    <source>
        <dbReference type="ARBA" id="ARBA00007553"/>
    </source>
</evidence>
<evidence type="ECO:0000256" key="8">
    <source>
        <dbReference type="ARBA" id="ARBA00022801"/>
    </source>
</evidence>
<dbReference type="InterPro" id="IPR036505">
    <property type="entry name" value="Amidase/PGRP_sf"/>
</dbReference>
<dbReference type="GO" id="GO:0008745">
    <property type="term" value="F:N-acetylmuramoyl-L-alanine amidase activity"/>
    <property type="evidence" value="ECO:0007669"/>
    <property type="project" value="UniProtKB-EC"/>
</dbReference>
<dbReference type="NCBIfam" id="NF008758">
    <property type="entry name" value="PRK11789.1"/>
    <property type="match status" value="1"/>
</dbReference>
<evidence type="ECO:0000313" key="15">
    <source>
        <dbReference type="Proteomes" id="UP000661077"/>
    </source>
</evidence>
<reference evidence="14 15" key="1">
    <citation type="journal article" date="2021" name="Int. J. Syst. Evol. Microbiol.">
        <title>Steroidobacter gossypii sp. nov., isolated from soil of cotton cropping field.</title>
        <authorList>
            <person name="Huang R."/>
            <person name="Yang S."/>
            <person name="Zhen C."/>
            <person name="Liu W."/>
        </authorList>
    </citation>
    <scope>NUCLEOTIDE SEQUENCE [LARGE SCALE GENOMIC DNA]</scope>
    <source>
        <strain evidence="14 15">S1-65</strain>
    </source>
</reference>
<comment type="caution">
    <text evidence="14">The sequence shown here is derived from an EMBL/GenBank/DDBJ whole genome shotgun (WGS) entry which is preliminary data.</text>
</comment>
<evidence type="ECO:0000256" key="3">
    <source>
        <dbReference type="ARBA" id="ARBA00004496"/>
    </source>
</evidence>
<feature type="domain" description="N-acetylmuramoyl-L-alanine amidase" evidence="13">
    <location>
        <begin position="36"/>
        <end position="187"/>
    </location>
</feature>
<evidence type="ECO:0000256" key="7">
    <source>
        <dbReference type="ARBA" id="ARBA00022723"/>
    </source>
</evidence>
<keyword evidence="9" id="KW-0862">Zinc</keyword>
<dbReference type="Pfam" id="PF01510">
    <property type="entry name" value="Amidase_2"/>
    <property type="match status" value="1"/>
</dbReference>
<keyword evidence="10" id="KW-0961">Cell wall biogenesis/degradation</keyword>
<dbReference type="Proteomes" id="UP000661077">
    <property type="component" value="Unassembled WGS sequence"/>
</dbReference>
<evidence type="ECO:0000256" key="9">
    <source>
        <dbReference type="ARBA" id="ARBA00022833"/>
    </source>
</evidence>
<protein>
    <recommendedName>
        <fullName evidence="11">1,6-anhydro-N-acetylmuramyl-L-alanine amidase AmpD</fullName>
        <ecNumber evidence="5">3.5.1.28</ecNumber>
    </recommendedName>
    <alternativeName>
        <fullName evidence="12">N-acetylmuramoyl-L-alanine amidase</fullName>
    </alternativeName>
</protein>
<dbReference type="SMART" id="SM00644">
    <property type="entry name" value="Ami_2"/>
    <property type="match status" value="1"/>
</dbReference>
<accession>A0ABS1X2Y9</accession>
<dbReference type="RefSeq" id="WP_203169690.1">
    <property type="nucleotide sequence ID" value="NZ_JAEVLS010000005.1"/>
</dbReference>
<dbReference type="PANTHER" id="PTHR30417">
    <property type="entry name" value="N-ACETYLMURAMOYL-L-ALANINE AMIDASE AMID"/>
    <property type="match status" value="1"/>
</dbReference>
<dbReference type="InterPro" id="IPR002502">
    <property type="entry name" value="Amidase_domain"/>
</dbReference>
<evidence type="ECO:0000256" key="1">
    <source>
        <dbReference type="ARBA" id="ARBA00001561"/>
    </source>
</evidence>
<dbReference type="EMBL" id="JAEVLS010000005">
    <property type="protein sequence ID" value="MBM0107588.1"/>
    <property type="molecule type" value="Genomic_DNA"/>
</dbReference>
<name>A0ABS1X2Y9_9GAMM</name>
<keyword evidence="8 14" id="KW-0378">Hydrolase</keyword>
<comment type="catalytic activity">
    <reaction evidence="1">
        <text>Hydrolyzes the link between N-acetylmuramoyl residues and L-amino acid residues in certain cell-wall glycopeptides.</text>
        <dbReference type="EC" id="3.5.1.28"/>
    </reaction>
</comment>
<organism evidence="14 15">
    <name type="scientific">Steroidobacter gossypii</name>
    <dbReference type="NCBI Taxonomy" id="2805490"/>
    <lineage>
        <taxon>Bacteria</taxon>
        <taxon>Pseudomonadati</taxon>
        <taxon>Pseudomonadota</taxon>
        <taxon>Gammaproteobacteria</taxon>
        <taxon>Steroidobacterales</taxon>
        <taxon>Steroidobacteraceae</taxon>
        <taxon>Steroidobacter</taxon>
    </lineage>
</organism>
<dbReference type="SUPFAM" id="SSF55846">
    <property type="entry name" value="N-acetylmuramoyl-L-alanine amidase-like"/>
    <property type="match status" value="1"/>
</dbReference>
<evidence type="ECO:0000256" key="2">
    <source>
        <dbReference type="ARBA" id="ARBA00001947"/>
    </source>
</evidence>
<evidence type="ECO:0000256" key="11">
    <source>
        <dbReference type="ARBA" id="ARBA00039257"/>
    </source>
</evidence>
<evidence type="ECO:0000256" key="12">
    <source>
        <dbReference type="ARBA" id="ARBA00042615"/>
    </source>
</evidence>
<dbReference type="PANTHER" id="PTHR30417:SF4">
    <property type="entry name" value="1,6-ANHYDRO-N-ACETYLMURAMYL-L-ALANINE AMIDASE AMPD"/>
    <property type="match status" value="1"/>
</dbReference>
<evidence type="ECO:0000313" key="14">
    <source>
        <dbReference type="EMBL" id="MBM0107588.1"/>
    </source>
</evidence>
<comment type="subcellular location">
    <subcellularLocation>
        <location evidence="3">Cytoplasm</location>
    </subcellularLocation>
</comment>
<evidence type="ECO:0000256" key="6">
    <source>
        <dbReference type="ARBA" id="ARBA00022490"/>
    </source>
</evidence>
<keyword evidence="6" id="KW-0963">Cytoplasm</keyword>
<keyword evidence="15" id="KW-1185">Reference proteome</keyword>
<comment type="similarity">
    <text evidence="4">Belongs to the N-acetylmuramoyl-L-alanine amidase 2 family.</text>
</comment>
<evidence type="ECO:0000259" key="13">
    <source>
        <dbReference type="SMART" id="SM00644"/>
    </source>
</evidence>
<sequence>MHSTTLPEALSQHLLAVAEGIDTQTGWLRAARRVPSPNFDARPGGILPELIVVHGISLPPDEFGGPWIDRLFTNSLPPEQHPYFEKIKDLKVSTHLLIRRDGELVQYVPFHERAWHAGASSYQGRERCNDFSVGIELEGADEIPYEPAQYRMLSAAILALCEAYPSLSLTRIAGHSDIAPGRKSDPGPAFDWQRLYALLRAGA</sequence>
<dbReference type="CDD" id="cd06583">
    <property type="entry name" value="PGRP"/>
    <property type="match status" value="1"/>
</dbReference>
<keyword evidence="7" id="KW-0479">Metal-binding</keyword>